<evidence type="ECO:0000313" key="3">
    <source>
        <dbReference type="Proteomes" id="UP001321749"/>
    </source>
</evidence>
<feature type="compositionally biased region" description="Polar residues" evidence="1">
    <location>
        <begin position="1187"/>
        <end position="1196"/>
    </location>
</feature>
<evidence type="ECO:0000256" key="1">
    <source>
        <dbReference type="SAM" id="MobiDB-lite"/>
    </source>
</evidence>
<gene>
    <name evidence="2" type="ORF">QBC42DRAFT_259835</name>
</gene>
<feature type="compositionally biased region" description="Acidic residues" evidence="1">
    <location>
        <begin position="943"/>
        <end position="953"/>
    </location>
</feature>
<organism evidence="2 3">
    <name type="scientific">Cladorrhinum samala</name>
    <dbReference type="NCBI Taxonomy" id="585594"/>
    <lineage>
        <taxon>Eukaryota</taxon>
        <taxon>Fungi</taxon>
        <taxon>Dikarya</taxon>
        <taxon>Ascomycota</taxon>
        <taxon>Pezizomycotina</taxon>
        <taxon>Sordariomycetes</taxon>
        <taxon>Sordariomycetidae</taxon>
        <taxon>Sordariales</taxon>
        <taxon>Podosporaceae</taxon>
        <taxon>Cladorrhinum</taxon>
    </lineage>
</organism>
<feature type="region of interest" description="Disordered" evidence="1">
    <location>
        <begin position="807"/>
        <end position="846"/>
    </location>
</feature>
<dbReference type="Proteomes" id="UP001321749">
    <property type="component" value="Unassembled WGS sequence"/>
</dbReference>
<accession>A0AAV9I261</accession>
<evidence type="ECO:0000313" key="2">
    <source>
        <dbReference type="EMBL" id="KAK4466014.1"/>
    </source>
</evidence>
<dbReference type="EMBL" id="MU864934">
    <property type="protein sequence ID" value="KAK4466014.1"/>
    <property type="molecule type" value="Genomic_DNA"/>
</dbReference>
<feature type="region of interest" description="Disordered" evidence="1">
    <location>
        <begin position="1187"/>
        <end position="1224"/>
    </location>
</feature>
<reference evidence="2" key="1">
    <citation type="journal article" date="2023" name="Mol. Phylogenet. Evol.">
        <title>Genome-scale phylogeny and comparative genomics of the fungal order Sordariales.</title>
        <authorList>
            <person name="Hensen N."/>
            <person name="Bonometti L."/>
            <person name="Westerberg I."/>
            <person name="Brannstrom I.O."/>
            <person name="Guillou S."/>
            <person name="Cros-Aarteil S."/>
            <person name="Calhoun S."/>
            <person name="Haridas S."/>
            <person name="Kuo A."/>
            <person name="Mondo S."/>
            <person name="Pangilinan J."/>
            <person name="Riley R."/>
            <person name="LaButti K."/>
            <person name="Andreopoulos B."/>
            <person name="Lipzen A."/>
            <person name="Chen C."/>
            <person name="Yan M."/>
            <person name="Daum C."/>
            <person name="Ng V."/>
            <person name="Clum A."/>
            <person name="Steindorff A."/>
            <person name="Ohm R.A."/>
            <person name="Martin F."/>
            <person name="Silar P."/>
            <person name="Natvig D.O."/>
            <person name="Lalanne C."/>
            <person name="Gautier V."/>
            <person name="Ament-Velasquez S.L."/>
            <person name="Kruys A."/>
            <person name="Hutchinson M.I."/>
            <person name="Powell A.J."/>
            <person name="Barry K."/>
            <person name="Miller A.N."/>
            <person name="Grigoriev I.V."/>
            <person name="Debuchy R."/>
            <person name="Gladieux P."/>
            <person name="Hiltunen Thoren M."/>
            <person name="Johannesson H."/>
        </authorList>
    </citation>
    <scope>NUCLEOTIDE SEQUENCE</scope>
    <source>
        <strain evidence="2">PSN324</strain>
    </source>
</reference>
<feature type="compositionally biased region" description="Polar residues" evidence="1">
    <location>
        <begin position="910"/>
        <end position="922"/>
    </location>
</feature>
<dbReference type="PANTHER" id="PTHR38166:SF1">
    <property type="entry name" value="C2H2-TYPE DOMAIN-CONTAINING PROTEIN"/>
    <property type="match status" value="1"/>
</dbReference>
<keyword evidence="3" id="KW-1185">Reference proteome</keyword>
<feature type="compositionally biased region" description="Basic and acidic residues" evidence="1">
    <location>
        <begin position="814"/>
        <end position="826"/>
    </location>
</feature>
<dbReference type="PANTHER" id="PTHR38166">
    <property type="entry name" value="C2H2-TYPE DOMAIN-CONTAINING PROTEIN-RELATED"/>
    <property type="match status" value="1"/>
</dbReference>
<reference evidence="2" key="2">
    <citation type="submission" date="2023-06" db="EMBL/GenBank/DDBJ databases">
        <authorList>
            <consortium name="Lawrence Berkeley National Laboratory"/>
            <person name="Mondo S.J."/>
            <person name="Hensen N."/>
            <person name="Bonometti L."/>
            <person name="Westerberg I."/>
            <person name="Brannstrom I.O."/>
            <person name="Guillou S."/>
            <person name="Cros-Aarteil S."/>
            <person name="Calhoun S."/>
            <person name="Haridas S."/>
            <person name="Kuo A."/>
            <person name="Pangilinan J."/>
            <person name="Riley R."/>
            <person name="Labutti K."/>
            <person name="Andreopoulos B."/>
            <person name="Lipzen A."/>
            <person name="Chen C."/>
            <person name="Yanf M."/>
            <person name="Daum C."/>
            <person name="Ng V."/>
            <person name="Clum A."/>
            <person name="Steindorff A."/>
            <person name="Ohm R."/>
            <person name="Martin F."/>
            <person name="Silar P."/>
            <person name="Natvig D."/>
            <person name="Lalanne C."/>
            <person name="Gautier V."/>
            <person name="Ament-Velasquez S.L."/>
            <person name="Kruys A."/>
            <person name="Hutchinson M.I."/>
            <person name="Powell A.J."/>
            <person name="Barry K."/>
            <person name="Miller A.N."/>
            <person name="Grigoriev I.V."/>
            <person name="Debuchy R."/>
            <person name="Gladieux P."/>
            <person name="Thoren M.H."/>
            <person name="Johannesson H."/>
        </authorList>
    </citation>
    <scope>NUCLEOTIDE SEQUENCE</scope>
    <source>
        <strain evidence="2">PSN324</strain>
    </source>
</reference>
<proteinExistence type="predicted"/>
<protein>
    <submittedName>
        <fullName evidence="2">Uncharacterized protein</fullName>
    </submittedName>
</protein>
<comment type="caution">
    <text evidence="2">The sequence shown here is derived from an EMBL/GenBank/DDBJ whole genome shotgun (WGS) entry which is preliminary data.</text>
</comment>
<feature type="region of interest" description="Disordered" evidence="1">
    <location>
        <begin position="900"/>
        <end position="969"/>
    </location>
</feature>
<feature type="region of interest" description="Disordered" evidence="1">
    <location>
        <begin position="1260"/>
        <end position="1279"/>
    </location>
</feature>
<sequence>MAQQYRTPTEPEPDVWHGLPNLPPIHMPPYHPTANPDLHPHLAVRTPTFACPFSKRSLREPVNIWCRPMRTEDWTRLSGIVEHICTRHHPPIPDSSRLWGSPNIHENRESSDPFGASYIPATIPLIDGQQWKKIRSLSSWGSGTEPFKWYEIWDILFPQLTRPPSPFLYDESNLNETHHKQINQLDDGRCRTLSPLAPAAPPSVFALDGAATDSGYASAPGLLDLHMTLSQKGDDKTEDTASARSVDNEAQTVYSTTAALIPSAVRQSILDVCGAIYDRIRSHPNAEDLARTNSSWISRLIKAFAIELGLEESRYRPANLGIMHFVHKHHDEISTQLRIIIQGLEDEGRPERQKIQGNGMSLVDKMNLWGRKSSEVQDVDADFQDRDLFVGVDEDDDYLDEDHESSSLLSTYTKEILRSAAYGRFIDRVLRELSLHRDSDGPQFRGTWEIRRTILRQLPTGIISKNRRPRTYTAEFRLPWATKQAPTDAACRTDSCPISPGEDVGKRLVIVMSSPTRIQAATVAQYLDQTWPAEGMQVLSLLQDILKYSTRNESRSITMMPFGQTETRATLTPSGVVVQVSGPPHFIAERGEVIAWLVAAVQKENQAGIESTPFISTENHVVAGQTENHLPSWRFGVNHEALTTGNPLVQKIQAAYEILQEHPIAVVRGFPTKHRPDDYHGVEIRPELLARVIWAGISKPMQALIIEGMGCAMPRSKPAFPPGNGLTNLSDLNTGLFLTGNNPNGFSPALRLLKKMGAVMYWHAPLSAPTCKCPKQAGLGASQQWSDTTPDDIRRFRHIVATCQPDTTAARSQAVHDSRAPAKNAEESGGEPLSSTTTTSSQTTGFSADSGAFSISEASTDMMLDALATHYDLVPVVDTVTAHILANYKKINPVTRRGGAVQCNTGGGDTDSQQPSATSSTRYPGVTVTFGGSSARPKRVWEEEGGDGDSEGDEDRRRQKKRQKPEHSDECAARKLLACPFWKLDPRAHKDCFKMKLDKISRVKQHLTRKHLPAFYCERCMLVLPNEDAHTAHIQVMSCSFQAEQFNGITHRQQRELSKKSNPNLSEPDQWFAIWRIVFPNTPRPVSAYMDPDLSEDLCQFKEFAELHGPALIEREIISSNLEGTGTDMQSHSGLALQQVIAQGLNRIFENWLGHRPRNNSQQTMLSAQMSSSQGLANLDTNYTVQPQRSSMSSYPDSGVAMQGPQRGQLQAHHPRSYQPATTTSWPASFHNYSLGRAEAGAEDVPRTDALLPPHVHISLSSEDAPSPRAVFNNHNVDTGGDPEWEHYLTDLFPGGSGLT</sequence>
<name>A0AAV9I261_9PEZI</name>
<feature type="compositionally biased region" description="Low complexity" evidence="1">
    <location>
        <begin position="830"/>
        <end position="846"/>
    </location>
</feature>